<dbReference type="InterPro" id="IPR005162">
    <property type="entry name" value="Retrotrans_gag_dom"/>
</dbReference>
<keyword evidence="4" id="KW-1185">Reference proteome</keyword>
<evidence type="ECO:0000313" key="3">
    <source>
        <dbReference type="EMBL" id="KAG8380703.1"/>
    </source>
</evidence>
<feature type="domain" description="Retrotransposon gag" evidence="2">
    <location>
        <begin position="86"/>
        <end position="170"/>
    </location>
</feature>
<feature type="region of interest" description="Disordered" evidence="1">
    <location>
        <begin position="45"/>
        <end position="67"/>
    </location>
</feature>
<sequence length="223" mass="25527">MGAQTGMQAAMEANHRMLQQQIQSMADQMQLYKKNKSVLGKGLSAAQERGSTSQVRMQPAPNCEGNQHHNNYTPFPKVEFPNYDGDNTRTWIKKCNRDLPNWPEFTSAILDRFDDQDLELIVGEFKKLHQSGTVTDYLDSFEELKSHMLIFNKDLPEEFFSASFISGLREDIKGTMLSMRPHTFHQALSLAKKQESTVEAILKRATQSYKNTQNHKPNFKTPP</sequence>
<evidence type="ECO:0000259" key="2">
    <source>
        <dbReference type="Pfam" id="PF03732"/>
    </source>
</evidence>
<comment type="caution">
    <text evidence="3">The sequence shown here is derived from an EMBL/GenBank/DDBJ whole genome shotgun (WGS) entry which is preliminary data.</text>
</comment>
<dbReference type="Proteomes" id="UP000826271">
    <property type="component" value="Unassembled WGS sequence"/>
</dbReference>
<proteinExistence type="predicted"/>
<organism evidence="3 4">
    <name type="scientific">Buddleja alternifolia</name>
    <dbReference type="NCBI Taxonomy" id="168488"/>
    <lineage>
        <taxon>Eukaryota</taxon>
        <taxon>Viridiplantae</taxon>
        <taxon>Streptophyta</taxon>
        <taxon>Embryophyta</taxon>
        <taxon>Tracheophyta</taxon>
        <taxon>Spermatophyta</taxon>
        <taxon>Magnoliopsida</taxon>
        <taxon>eudicotyledons</taxon>
        <taxon>Gunneridae</taxon>
        <taxon>Pentapetalae</taxon>
        <taxon>asterids</taxon>
        <taxon>lamiids</taxon>
        <taxon>Lamiales</taxon>
        <taxon>Scrophulariaceae</taxon>
        <taxon>Buddlejeae</taxon>
        <taxon>Buddleja</taxon>
    </lineage>
</organism>
<accession>A0AAV6XE32</accession>
<gene>
    <name evidence="3" type="ORF">BUALT_Bualt06G0043500</name>
</gene>
<reference evidence="3" key="1">
    <citation type="submission" date="2019-10" db="EMBL/GenBank/DDBJ databases">
        <authorList>
            <person name="Zhang R."/>
            <person name="Pan Y."/>
            <person name="Wang J."/>
            <person name="Ma R."/>
            <person name="Yu S."/>
        </authorList>
    </citation>
    <scope>NUCLEOTIDE SEQUENCE</scope>
    <source>
        <strain evidence="3">LA-IB0</strain>
        <tissue evidence="3">Leaf</tissue>
    </source>
</reference>
<evidence type="ECO:0000313" key="4">
    <source>
        <dbReference type="Proteomes" id="UP000826271"/>
    </source>
</evidence>
<evidence type="ECO:0000256" key="1">
    <source>
        <dbReference type="SAM" id="MobiDB-lite"/>
    </source>
</evidence>
<dbReference type="Pfam" id="PF03732">
    <property type="entry name" value="Retrotrans_gag"/>
    <property type="match status" value="1"/>
</dbReference>
<name>A0AAV6XE32_9LAMI</name>
<dbReference type="EMBL" id="WHWC01000006">
    <property type="protein sequence ID" value="KAG8380703.1"/>
    <property type="molecule type" value="Genomic_DNA"/>
</dbReference>
<dbReference type="AlphaFoldDB" id="A0AAV6XE32"/>
<protein>
    <recommendedName>
        <fullName evidence="2">Retrotransposon gag domain-containing protein</fullName>
    </recommendedName>
</protein>